<accession>A0A147GZ95</accession>
<keyword evidence="1" id="KW-0472">Membrane</keyword>
<keyword evidence="1" id="KW-0812">Transmembrane</keyword>
<dbReference type="Pfam" id="PF20327">
    <property type="entry name" value="DUF6622"/>
    <property type="match status" value="1"/>
</dbReference>
<evidence type="ECO:0000313" key="2">
    <source>
        <dbReference type="EMBL" id="KTT22685.1"/>
    </source>
</evidence>
<dbReference type="InterPro" id="IPR046730">
    <property type="entry name" value="DUF6622"/>
</dbReference>
<feature type="transmembrane region" description="Helical" evidence="1">
    <location>
        <begin position="108"/>
        <end position="131"/>
    </location>
</feature>
<feature type="transmembrane region" description="Helical" evidence="1">
    <location>
        <begin position="137"/>
        <end position="160"/>
    </location>
</feature>
<evidence type="ECO:0008006" key="4">
    <source>
        <dbReference type="Google" id="ProtNLM"/>
    </source>
</evidence>
<name>A0A147GZ95_9BURK</name>
<keyword evidence="1" id="KW-1133">Transmembrane helix</keyword>
<dbReference type="OrthoDB" id="3034721at2"/>
<gene>
    <name evidence="2" type="ORF">NS331_09295</name>
</gene>
<dbReference type="EMBL" id="LDSL01000055">
    <property type="protein sequence ID" value="KTT22685.1"/>
    <property type="molecule type" value="Genomic_DNA"/>
</dbReference>
<protein>
    <recommendedName>
        <fullName evidence="4">Transmembrane protein</fullName>
    </recommendedName>
</protein>
<keyword evidence="3" id="KW-1185">Reference proteome</keyword>
<evidence type="ECO:0000313" key="3">
    <source>
        <dbReference type="Proteomes" id="UP000072741"/>
    </source>
</evidence>
<evidence type="ECO:0000256" key="1">
    <source>
        <dbReference type="SAM" id="Phobius"/>
    </source>
</evidence>
<dbReference type="AlphaFoldDB" id="A0A147GZ95"/>
<dbReference type="Proteomes" id="UP000072741">
    <property type="component" value="Unassembled WGS sequence"/>
</dbReference>
<feature type="transmembrane region" description="Helical" evidence="1">
    <location>
        <begin position="60"/>
        <end position="81"/>
    </location>
</feature>
<organism evidence="2 3">
    <name type="scientific">Pseudacidovorax intermedius</name>
    <dbReference type="NCBI Taxonomy" id="433924"/>
    <lineage>
        <taxon>Bacteria</taxon>
        <taxon>Pseudomonadati</taxon>
        <taxon>Pseudomonadota</taxon>
        <taxon>Betaproteobacteria</taxon>
        <taxon>Burkholderiales</taxon>
        <taxon>Comamonadaceae</taxon>
        <taxon>Pseudacidovorax</taxon>
    </lineage>
</organism>
<comment type="caution">
    <text evidence="2">The sequence shown here is derived from an EMBL/GenBank/DDBJ whole genome shotgun (WGS) entry which is preliminary data.</text>
</comment>
<reference evidence="2 3" key="1">
    <citation type="journal article" date="2016" name="Front. Microbiol.">
        <title>Genomic Resource of Rice Seed Associated Bacteria.</title>
        <authorList>
            <person name="Midha S."/>
            <person name="Bansal K."/>
            <person name="Sharma S."/>
            <person name="Kumar N."/>
            <person name="Patil P.P."/>
            <person name="Chaudhry V."/>
            <person name="Patil P.B."/>
        </authorList>
    </citation>
    <scope>NUCLEOTIDE SEQUENCE [LARGE SCALE GENOMIC DNA]</scope>
    <source>
        <strain evidence="2 3">NS331</strain>
    </source>
</reference>
<feature type="transmembrane region" description="Helical" evidence="1">
    <location>
        <begin position="34"/>
        <end position="54"/>
    </location>
</feature>
<sequence length="173" mass="18413">MLFQIVRHTPTWVFAVFLLLAWRGARQLLTREVGLAGITVLPLAMTGFALYGVASAFGQSQAGLLALAAWAAAAAASGFWMQARPLPAGTQYDPALRAFLMPGSPWPLLRMMGIFLTKYVVGVTLVLHPGLAHDGAFALGVSALYGLFSGLFAGGTLRLWRLAVRTDRAVSPA</sequence>
<proteinExistence type="predicted"/>
<feature type="transmembrane region" description="Helical" evidence="1">
    <location>
        <begin position="6"/>
        <end position="22"/>
    </location>
</feature>